<accession>A0A2T3HP52</accession>
<feature type="domain" description="DUF4185" evidence="1">
    <location>
        <begin position="51"/>
        <end position="359"/>
    </location>
</feature>
<organism evidence="2 3">
    <name type="scientific">Pedobacter yulinensis</name>
    <dbReference type="NCBI Taxonomy" id="2126353"/>
    <lineage>
        <taxon>Bacteria</taxon>
        <taxon>Pseudomonadati</taxon>
        <taxon>Bacteroidota</taxon>
        <taxon>Sphingobacteriia</taxon>
        <taxon>Sphingobacteriales</taxon>
        <taxon>Sphingobacteriaceae</taxon>
        <taxon>Pedobacter</taxon>
    </lineage>
</organism>
<gene>
    <name evidence="2" type="ORF">C7T94_05380</name>
</gene>
<proteinExistence type="predicted"/>
<dbReference type="RefSeq" id="WP_107214259.1">
    <property type="nucleotide sequence ID" value="NZ_KZ686268.1"/>
</dbReference>
<reference evidence="2 3" key="1">
    <citation type="submission" date="2018-03" db="EMBL/GenBank/DDBJ databases">
        <authorList>
            <person name="Keele B.F."/>
        </authorList>
    </citation>
    <scope>NUCLEOTIDE SEQUENCE [LARGE SCALE GENOMIC DNA]</scope>
    <source>
        <strain evidence="2 3">YL28-9</strain>
    </source>
</reference>
<dbReference type="Proteomes" id="UP000240912">
    <property type="component" value="Unassembled WGS sequence"/>
</dbReference>
<dbReference type="AlphaFoldDB" id="A0A2T3HP52"/>
<dbReference type="EMBL" id="PYLS01000004">
    <property type="protein sequence ID" value="PST84161.1"/>
    <property type="molecule type" value="Genomic_DNA"/>
</dbReference>
<evidence type="ECO:0000259" key="1">
    <source>
        <dbReference type="Pfam" id="PF13810"/>
    </source>
</evidence>
<comment type="caution">
    <text evidence="2">The sequence shown here is derived from an EMBL/GenBank/DDBJ whole genome shotgun (WGS) entry which is preliminary data.</text>
</comment>
<name>A0A2T3HP52_9SPHI</name>
<protein>
    <submittedName>
        <fullName evidence="2">Carbohydrate-binding protein</fullName>
    </submittedName>
</protein>
<keyword evidence="3" id="KW-1185">Reference proteome</keyword>
<dbReference type="Pfam" id="PF13810">
    <property type="entry name" value="DUF4185"/>
    <property type="match status" value="1"/>
</dbReference>
<sequence>MSRFFLILSYIYFLFTLEHGARAQRRPSAIRITQVARVTGRSMPGEKLPNPNQTHQRYNLGGTDLGIAWQMGNGNVGIWFGDSYGRDFIPVPEGGPGKAGAWRSNVLAFSSDRNLANGLQFDSMYSQQGSAAAAEVIFSPHQTDGKGSHTAIPTAAIHAAGKEYVHYMDVRKWLGPGRWATNVSGLYVSDNAGRSWQAVKDFSFGNNSNFAQAGFAAAGGYVYIMGTPAGRWGRVRLARVKERHVEDQHRWEYRNKLGEWVRGREEEASDLFSSPAGELSLAWHPQARCWLLTYLNEQQGALVLRRADSITGPWSDEQVLASYKDFPGLYGAFIYPHVEANGFYFLLSVWKPYNVFLMHAAW</sequence>
<evidence type="ECO:0000313" key="2">
    <source>
        <dbReference type="EMBL" id="PST84161.1"/>
    </source>
</evidence>
<dbReference type="InterPro" id="IPR025442">
    <property type="entry name" value="DUF4185"/>
</dbReference>
<evidence type="ECO:0000313" key="3">
    <source>
        <dbReference type="Proteomes" id="UP000240912"/>
    </source>
</evidence>
<dbReference type="OrthoDB" id="284233at2"/>